<name>A0ABN2N417_9MICO</name>
<dbReference type="Proteomes" id="UP001501094">
    <property type="component" value="Unassembled WGS sequence"/>
</dbReference>
<organism evidence="1 2">
    <name type="scientific">Myceligenerans crystallogenes</name>
    <dbReference type="NCBI Taxonomy" id="316335"/>
    <lineage>
        <taxon>Bacteria</taxon>
        <taxon>Bacillati</taxon>
        <taxon>Actinomycetota</taxon>
        <taxon>Actinomycetes</taxon>
        <taxon>Micrococcales</taxon>
        <taxon>Promicromonosporaceae</taxon>
        <taxon>Myceligenerans</taxon>
    </lineage>
</organism>
<evidence type="ECO:0000313" key="2">
    <source>
        <dbReference type="Proteomes" id="UP001501094"/>
    </source>
</evidence>
<gene>
    <name evidence="1" type="ORF">GCM10009751_03200</name>
</gene>
<proteinExistence type="predicted"/>
<protein>
    <submittedName>
        <fullName evidence="1">YbdD/YjiX family protein</fullName>
    </submittedName>
</protein>
<dbReference type="InterPro" id="IPR007423">
    <property type="entry name" value="Sel_put"/>
</dbReference>
<accession>A0ABN2N417</accession>
<dbReference type="Pfam" id="PF04328">
    <property type="entry name" value="Sel_put"/>
    <property type="match status" value="1"/>
</dbReference>
<dbReference type="EMBL" id="BAAANL010000001">
    <property type="protein sequence ID" value="GAA1850260.1"/>
    <property type="molecule type" value="Genomic_DNA"/>
</dbReference>
<comment type="caution">
    <text evidence="1">The sequence shown here is derived from an EMBL/GenBank/DDBJ whole genome shotgun (WGS) entry which is preliminary data.</text>
</comment>
<reference evidence="1 2" key="1">
    <citation type="journal article" date="2019" name="Int. J. Syst. Evol. Microbiol.">
        <title>The Global Catalogue of Microorganisms (GCM) 10K type strain sequencing project: providing services to taxonomists for standard genome sequencing and annotation.</title>
        <authorList>
            <consortium name="The Broad Institute Genomics Platform"/>
            <consortium name="The Broad Institute Genome Sequencing Center for Infectious Disease"/>
            <person name="Wu L."/>
            <person name="Ma J."/>
        </authorList>
    </citation>
    <scope>NUCLEOTIDE SEQUENCE [LARGE SCALE GENOMIC DNA]</scope>
    <source>
        <strain evidence="1 2">JCM 14326</strain>
    </source>
</reference>
<keyword evidence="2" id="KW-1185">Reference proteome</keyword>
<dbReference type="RefSeq" id="WP_344098918.1">
    <property type="nucleotide sequence ID" value="NZ_BAAANL010000001.1"/>
</dbReference>
<evidence type="ECO:0000313" key="1">
    <source>
        <dbReference type="EMBL" id="GAA1850260.1"/>
    </source>
</evidence>
<sequence>MTGPSERVRRAWRALVWYVQGVTGEGDYERYVAHLRRVHPDRPVPSAREFWRHRYAEQGARPNARCC</sequence>